<gene>
    <name evidence="2" type="ORF">G8E09_05820</name>
</gene>
<reference evidence="2 3" key="1">
    <citation type="submission" date="2020-03" db="EMBL/GenBank/DDBJ databases">
        <authorList>
            <person name="Zhang L."/>
            <person name="Han X."/>
            <person name="Chen Y."/>
            <person name="Yu Y."/>
        </authorList>
    </citation>
    <scope>NUCLEOTIDE SEQUENCE [LARGE SCALE GENOMIC DNA]</scope>
    <source>
        <strain evidence="2 3">A1254</strain>
    </source>
</reference>
<dbReference type="Proteomes" id="UP000501692">
    <property type="component" value="Chromosome"/>
</dbReference>
<evidence type="ECO:0000313" key="3">
    <source>
        <dbReference type="Proteomes" id="UP000501692"/>
    </source>
</evidence>
<sequence>MKLLQIFFSSIRQLIGFLHVEFWIALIINLIIMGLTYALKGVKGVENLISSLNDQYDGVSISATIIVSSIGVILWIFYYFFNSKYKQSFKEVSEGCIDSFISLFRLAGGILLAFTTLYLLEEGFAPILIAFIYYGLLSIFNSSVLVFVKKKMYTKPNRELKQFAQ</sequence>
<name>A0A6H0FSC9_ACIPI</name>
<dbReference type="RefSeq" id="WP_167563252.1">
    <property type="nucleotide sequence ID" value="NZ_CP049806.1"/>
</dbReference>
<dbReference type="EMBL" id="CP049806">
    <property type="protein sequence ID" value="QIT17267.1"/>
    <property type="molecule type" value="Genomic_DNA"/>
</dbReference>
<feature type="transmembrane region" description="Helical" evidence="1">
    <location>
        <begin position="20"/>
        <end position="39"/>
    </location>
</feature>
<organism evidence="2 3">
    <name type="scientific">Acinetobacter pittii</name>
    <name type="common">Acinetobacter genomosp. 3</name>
    <dbReference type="NCBI Taxonomy" id="48296"/>
    <lineage>
        <taxon>Bacteria</taxon>
        <taxon>Pseudomonadati</taxon>
        <taxon>Pseudomonadota</taxon>
        <taxon>Gammaproteobacteria</taxon>
        <taxon>Moraxellales</taxon>
        <taxon>Moraxellaceae</taxon>
        <taxon>Acinetobacter</taxon>
        <taxon>Acinetobacter calcoaceticus/baumannii complex</taxon>
    </lineage>
</organism>
<evidence type="ECO:0000313" key="2">
    <source>
        <dbReference type="EMBL" id="QIT17267.1"/>
    </source>
</evidence>
<feature type="transmembrane region" description="Helical" evidence="1">
    <location>
        <begin position="102"/>
        <end position="120"/>
    </location>
</feature>
<keyword evidence="1" id="KW-0812">Transmembrane</keyword>
<accession>A0A6H0FSC9</accession>
<feature type="transmembrane region" description="Helical" evidence="1">
    <location>
        <begin position="59"/>
        <end position="81"/>
    </location>
</feature>
<proteinExistence type="predicted"/>
<keyword evidence="1" id="KW-0472">Membrane</keyword>
<keyword evidence="1" id="KW-1133">Transmembrane helix</keyword>
<evidence type="ECO:0000256" key="1">
    <source>
        <dbReference type="SAM" id="Phobius"/>
    </source>
</evidence>
<protein>
    <submittedName>
        <fullName evidence="2">Uncharacterized protein</fullName>
    </submittedName>
</protein>
<feature type="transmembrane region" description="Helical" evidence="1">
    <location>
        <begin position="126"/>
        <end position="148"/>
    </location>
</feature>
<dbReference type="AlphaFoldDB" id="A0A6H0FSC9"/>